<evidence type="ECO:0000256" key="2">
    <source>
        <dbReference type="ARBA" id="ARBA00022630"/>
    </source>
</evidence>
<dbReference type="GO" id="GO:0010181">
    <property type="term" value="F:FMN binding"/>
    <property type="evidence" value="ECO:0007669"/>
    <property type="project" value="InterPro"/>
</dbReference>
<dbReference type="InterPro" id="IPR002563">
    <property type="entry name" value="Flavin_Rdtase-like_dom"/>
</dbReference>
<comment type="similarity">
    <text evidence="4">Belongs to the flavoredoxin family.</text>
</comment>
<comment type="cofactor">
    <cofactor evidence="1">
        <name>FMN</name>
        <dbReference type="ChEBI" id="CHEBI:58210"/>
    </cofactor>
</comment>
<dbReference type="Proteomes" id="UP000440096">
    <property type="component" value="Unassembled WGS sequence"/>
</dbReference>
<dbReference type="AlphaFoldDB" id="A0A6N7ZC96"/>
<evidence type="ECO:0000256" key="3">
    <source>
        <dbReference type="ARBA" id="ARBA00022643"/>
    </source>
</evidence>
<dbReference type="RefSeq" id="WP_154761425.1">
    <property type="nucleotide sequence ID" value="NZ_WMBA01000101.1"/>
</dbReference>
<dbReference type="Pfam" id="PF01613">
    <property type="entry name" value="Flavin_Reduct"/>
    <property type="match status" value="1"/>
</dbReference>
<evidence type="ECO:0000313" key="6">
    <source>
        <dbReference type="EMBL" id="MTD59383.1"/>
    </source>
</evidence>
<organism evidence="6 7">
    <name type="scientific">Amycolatopsis pithecellobii</name>
    <dbReference type="NCBI Taxonomy" id="664692"/>
    <lineage>
        <taxon>Bacteria</taxon>
        <taxon>Bacillati</taxon>
        <taxon>Actinomycetota</taxon>
        <taxon>Actinomycetes</taxon>
        <taxon>Pseudonocardiales</taxon>
        <taxon>Pseudonocardiaceae</taxon>
        <taxon>Amycolatopsis</taxon>
    </lineage>
</organism>
<proteinExistence type="inferred from homology"/>
<keyword evidence="2" id="KW-0285">Flavoprotein</keyword>
<dbReference type="EMBL" id="WMBA01000101">
    <property type="protein sequence ID" value="MTD59383.1"/>
    <property type="molecule type" value="Genomic_DNA"/>
</dbReference>
<dbReference type="SUPFAM" id="SSF50475">
    <property type="entry name" value="FMN-binding split barrel"/>
    <property type="match status" value="1"/>
</dbReference>
<dbReference type="OrthoDB" id="9794638at2"/>
<evidence type="ECO:0000259" key="5">
    <source>
        <dbReference type="SMART" id="SM00903"/>
    </source>
</evidence>
<keyword evidence="7" id="KW-1185">Reference proteome</keyword>
<dbReference type="PANTHER" id="PTHR33798">
    <property type="entry name" value="FLAVOPROTEIN OXYGENASE"/>
    <property type="match status" value="1"/>
</dbReference>
<evidence type="ECO:0000256" key="4">
    <source>
        <dbReference type="ARBA" id="ARBA00038054"/>
    </source>
</evidence>
<dbReference type="PANTHER" id="PTHR33798:SF5">
    <property type="entry name" value="FLAVIN REDUCTASE LIKE DOMAIN-CONTAINING PROTEIN"/>
    <property type="match status" value="1"/>
</dbReference>
<evidence type="ECO:0000313" key="7">
    <source>
        <dbReference type="Proteomes" id="UP000440096"/>
    </source>
</evidence>
<dbReference type="InterPro" id="IPR012349">
    <property type="entry name" value="Split_barrel_FMN-bd"/>
</dbReference>
<sequence>MSRTVFDCADPEVDPYRLMTSLIVPRPIAWISTISADGVGNLAPHSFFSVACASPPIVCFTSVGRKDTLANIIATQEFVVNVASEPMLHLINNSAASFEPVVDEAEVLGIEMEHSETTKVPRVAASPASLECALHSTQELGDSVHVLGRVLRFSIDADVLVAGRPQIDRLRPLSRLGGNEWGLAPVVVALERPIEPRDIAR</sequence>
<comment type="caution">
    <text evidence="6">The sequence shown here is derived from an EMBL/GenBank/DDBJ whole genome shotgun (WGS) entry which is preliminary data.</text>
</comment>
<keyword evidence="3" id="KW-0288">FMN</keyword>
<name>A0A6N7ZC96_9PSEU</name>
<evidence type="ECO:0000256" key="1">
    <source>
        <dbReference type="ARBA" id="ARBA00001917"/>
    </source>
</evidence>
<feature type="domain" description="Flavin reductase like" evidence="5">
    <location>
        <begin position="21"/>
        <end position="165"/>
    </location>
</feature>
<dbReference type="Gene3D" id="2.30.110.10">
    <property type="entry name" value="Electron Transport, Fmn-binding Protein, Chain A"/>
    <property type="match status" value="1"/>
</dbReference>
<reference evidence="6 7" key="1">
    <citation type="submission" date="2019-11" db="EMBL/GenBank/DDBJ databases">
        <title>Draft genome of Amycolatopsis RM579.</title>
        <authorList>
            <person name="Duangmal K."/>
            <person name="Mingma R."/>
        </authorList>
    </citation>
    <scope>NUCLEOTIDE SEQUENCE [LARGE SCALE GENOMIC DNA]</scope>
    <source>
        <strain evidence="6 7">RM579</strain>
    </source>
</reference>
<dbReference type="SMART" id="SM00903">
    <property type="entry name" value="Flavin_Reduct"/>
    <property type="match status" value="1"/>
</dbReference>
<protein>
    <submittedName>
        <fullName evidence="6">Flavin reductase family protein</fullName>
    </submittedName>
</protein>
<gene>
    <name evidence="6" type="ORF">GKO32_36180</name>
</gene>
<dbReference type="GO" id="GO:0016646">
    <property type="term" value="F:oxidoreductase activity, acting on the CH-NH group of donors, NAD or NADP as acceptor"/>
    <property type="evidence" value="ECO:0007669"/>
    <property type="project" value="UniProtKB-ARBA"/>
</dbReference>
<accession>A0A6N7ZC96</accession>